<dbReference type="GO" id="GO:0000976">
    <property type="term" value="F:transcription cis-regulatory region binding"/>
    <property type="evidence" value="ECO:0007669"/>
    <property type="project" value="TreeGrafter"/>
</dbReference>
<dbReference type="PANTHER" id="PTHR30146:SF148">
    <property type="entry name" value="HTH-TYPE TRANSCRIPTIONAL REPRESSOR PURR-RELATED"/>
    <property type="match status" value="1"/>
</dbReference>
<accession>A0A0S6W3Z3</accession>
<dbReference type="GO" id="GO:0003700">
    <property type="term" value="F:DNA-binding transcription factor activity"/>
    <property type="evidence" value="ECO:0007669"/>
    <property type="project" value="TreeGrafter"/>
</dbReference>
<dbReference type="EMBL" id="DF820459">
    <property type="protein sequence ID" value="GAK52865.1"/>
    <property type="molecule type" value="Genomic_DNA"/>
</dbReference>
<dbReference type="HOGENOM" id="CLU_037628_6_1_0"/>
<dbReference type="InterPro" id="IPR046335">
    <property type="entry name" value="LacI/GalR-like_sensor"/>
</dbReference>
<dbReference type="SMART" id="SM00354">
    <property type="entry name" value="HTH_LACI"/>
    <property type="match status" value="1"/>
</dbReference>
<evidence type="ECO:0000313" key="6">
    <source>
        <dbReference type="EMBL" id="GAK52865.1"/>
    </source>
</evidence>
<keyword evidence="2" id="KW-0805">Transcription regulation</keyword>
<dbReference type="Pfam" id="PF13377">
    <property type="entry name" value="Peripla_BP_3"/>
    <property type="match status" value="1"/>
</dbReference>
<feature type="domain" description="HTH lacI-type" evidence="5">
    <location>
        <begin position="3"/>
        <end position="56"/>
    </location>
</feature>
<evidence type="ECO:0000256" key="4">
    <source>
        <dbReference type="ARBA" id="ARBA00023163"/>
    </source>
</evidence>
<reference evidence="6" key="1">
    <citation type="journal article" date="2015" name="PeerJ">
        <title>First genomic representation of candidate bacterial phylum KSB3 points to enhanced environmental sensing as a trigger of wastewater bulking.</title>
        <authorList>
            <person name="Sekiguchi Y."/>
            <person name="Ohashi A."/>
            <person name="Parks D.H."/>
            <person name="Yamauchi T."/>
            <person name="Tyson G.W."/>
            <person name="Hugenholtz P."/>
        </authorList>
    </citation>
    <scope>NUCLEOTIDE SEQUENCE [LARGE SCALE GENOMIC DNA]</scope>
</reference>
<proteinExistence type="predicted"/>
<organism evidence="6">
    <name type="scientific">Candidatus Moduliflexus flocculans</name>
    <dbReference type="NCBI Taxonomy" id="1499966"/>
    <lineage>
        <taxon>Bacteria</taxon>
        <taxon>Candidatus Moduliflexota</taxon>
        <taxon>Candidatus Moduliflexia</taxon>
        <taxon>Candidatus Moduliflexales</taxon>
        <taxon>Candidatus Moduliflexaceae</taxon>
    </lineage>
</organism>
<dbReference type="InterPro" id="IPR028082">
    <property type="entry name" value="Peripla_BP_I"/>
</dbReference>
<keyword evidence="7" id="KW-1185">Reference proteome</keyword>
<dbReference type="AlphaFoldDB" id="A0A0S6W3Z3"/>
<dbReference type="PROSITE" id="PS50932">
    <property type="entry name" value="HTH_LACI_2"/>
    <property type="match status" value="1"/>
</dbReference>
<evidence type="ECO:0000313" key="7">
    <source>
        <dbReference type="Proteomes" id="UP000030700"/>
    </source>
</evidence>
<name>A0A0S6W3Z3_9BACT</name>
<keyword evidence="1" id="KW-0678">Repressor</keyword>
<dbReference type="InterPro" id="IPR010982">
    <property type="entry name" value="Lambda_DNA-bd_dom_sf"/>
</dbReference>
<keyword evidence="4" id="KW-0804">Transcription</keyword>
<evidence type="ECO:0000256" key="3">
    <source>
        <dbReference type="ARBA" id="ARBA00023125"/>
    </source>
</evidence>
<dbReference type="Pfam" id="PF00356">
    <property type="entry name" value="LacI"/>
    <property type="match status" value="1"/>
</dbReference>
<keyword evidence="3" id="KW-0238">DNA-binding</keyword>
<dbReference type="STRING" id="1499966.U14_04122"/>
<dbReference type="Gene3D" id="3.40.50.2300">
    <property type="match status" value="2"/>
</dbReference>
<dbReference type="CDD" id="cd06267">
    <property type="entry name" value="PBP1_LacI_sugar_binding-like"/>
    <property type="match status" value="1"/>
</dbReference>
<dbReference type="PANTHER" id="PTHR30146">
    <property type="entry name" value="LACI-RELATED TRANSCRIPTIONAL REPRESSOR"/>
    <property type="match status" value="1"/>
</dbReference>
<sequence length="335" mass="37692">MAATIYDVAQLAGVVPSTVSRYLNGYGVRGKNRLKIEQAIETLGFKQNLIATGLKRSRLRSIGVLLPNYTIFFMTITAQLERILAQSNYSLLLGNFEDDLTLLQTKLDFVEEHFIDGLILFSSGVGTESAPRLQQYLQKKLPVVLVEQEIPGISTDAVIVDNAHASFRAVEKLIHENHTRIAIVNSPEHIYVFRERLRGYRHAMQTYNLPVDERWIVTGRFVDMGEYAQIQQLFDLPNPPTAIFATTYYATLGTVVAAHQQHLKIPEDISLIGFDHFDPIDALEPPLSLVLQPIEAIAQTAADLLLQRLDGNYANFPQTITLSTRMAMRESIRKL</sequence>
<dbReference type="SUPFAM" id="SSF47413">
    <property type="entry name" value="lambda repressor-like DNA-binding domains"/>
    <property type="match status" value="1"/>
</dbReference>
<dbReference type="CDD" id="cd01392">
    <property type="entry name" value="HTH_LacI"/>
    <property type="match status" value="1"/>
</dbReference>
<evidence type="ECO:0000256" key="1">
    <source>
        <dbReference type="ARBA" id="ARBA00022491"/>
    </source>
</evidence>
<dbReference type="InterPro" id="IPR000843">
    <property type="entry name" value="HTH_LacI"/>
</dbReference>
<evidence type="ECO:0000259" key="5">
    <source>
        <dbReference type="PROSITE" id="PS50932"/>
    </source>
</evidence>
<dbReference type="Gene3D" id="1.10.260.40">
    <property type="entry name" value="lambda repressor-like DNA-binding domains"/>
    <property type="match status" value="1"/>
</dbReference>
<dbReference type="SUPFAM" id="SSF53822">
    <property type="entry name" value="Periplasmic binding protein-like I"/>
    <property type="match status" value="1"/>
</dbReference>
<dbReference type="Proteomes" id="UP000030700">
    <property type="component" value="Unassembled WGS sequence"/>
</dbReference>
<gene>
    <name evidence="6" type="ORF">U14_04122</name>
</gene>
<protein>
    <submittedName>
        <fullName evidence="6">Transcriptional regulator, LacI family</fullName>
    </submittedName>
</protein>
<evidence type="ECO:0000256" key="2">
    <source>
        <dbReference type="ARBA" id="ARBA00023015"/>
    </source>
</evidence>